<dbReference type="InterPro" id="IPR012677">
    <property type="entry name" value="Nucleotide-bd_a/b_plait_sf"/>
</dbReference>
<evidence type="ECO:0000256" key="3">
    <source>
        <dbReference type="ARBA" id="ARBA00023187"/>
    </source>
</evidence>
<protein>
    <recommendedName>
        <fullName evidence="6">RRM domain-containing protein</fullName>
    </recommendedName>
</protein>
<proteinExistence type="predicted"/>
<dbReference type="InterPro" id="IPR035979">
    <property type="entry name" value="RBD_domain_sf"/>
</dbReference>
<keyword evidence="8" id="KW-1185">Reference proteome</keyword>
<dbReference type="Proteomes" id="UP001341840">
    <property type="component" value="Unassembled WGS sequence"/>
</dbReference>
<dbReference type="SUPFAM" id="SSF54928">
    <property type="entry name" value="RNA-binding domain, RBD"/>
    <property type="match status" value="1"/>
</dbReference>
<accession>A0ABU6ZJB2</accession>
<dbReference type="InterPro" id="IPR050907">
    <property type="entry name" value="SRSF"/>
</dbReference>
<dbReference type="PROSITE" id="PS50102">
    <property type="entry name" value="RRM"/>
    <property type="match status" value="1"/>
</dbReference>
<evidence type="ECO:0000256" key="4">
    <source>
        <dbReference type="PROSITE-ProRule" id="PRU00176"/>
    </source>
</evidence>
<keyword evidence="2" id="KW-0747">Spliceosome</keyword>
<keyword evidence="3" id="KW-0508">mRNA splicing</keyword>
<keyword evidence="4" id="KW-0694">RNA-binding</keyword>
<dbReference type="PANTHER" id="PTHR23147">
    <property type="entry name" value="SERINE/ARGININE RICH SPLICING FACTOR"/>
    <property type="match status" value="1"/>
</dbReference>
<dbReference type="InterPro" id="IPR000504">
    <property type="entry name" value="RRM_dom"/>
</dbReference>
<comment type="caution">
    <text evidence="7">The sequence shown here is derived from an EMBL/GenBank/DDBJ whole genome shotgun (WGS) entry which is preliminary data.</text>
</comment>
<evidence type="ECO:0000259" key="6">
    <source>
        <dbReference type="PROSITE" id="PS50102"/>
    </source>
</evidence>
<dbReference type="EMBL" id="JASCZI010272401">
    <property type="protein sequence ID" value="MED6222049.1"/>
    <property type="molecule type" value="Genomic_DNA"/>
</dbReference>
<evidence type="ECO:0000313" key="7">
    <source>
        <dbReference type="EMBL" id="MED6222049.1"/>
    </source>
</evidence>
<gene>
    <name evidence="7" type="ORF">PIB30_060724</name>
</gene>
<feature type="region of interest" description="Disordered" evidence="5">
    <location>
        <begin position="122"/>
        <end position="145"/>
    </location>
</feature>
<dbReference type="Pfam" id="PF00076">
    <property type="entry name" value="RRM_1"/>
    <property type="match status" value="1"/>
</dbReference>
<dbReference type="Gene3D" id="3.30.70.330">
    <property type="match status" value="1"/>
</dbReference>
<evidence type="ECO:0000256" key="1">
    <source>
        <dbReference type="ARBA" id="ARBA00022664"/>
    </source>
</evidence>
<evidence type="ECO:0000256" key="2">
    <source>
        <dbReference type="ARBA" id="ARBA00022728"/>
    </source>
</evidence>
<feature type="domain" description="RRM" evidence="6">
    <location>
        <begin position="47"/>
        <end position="120"/>
    </location>
</feature>
<sequence>MAHSEAVGLGGRRHKMESVGGGVFGGEEGSTGEWDTMNDNNEDGWQLHDRKDIVKRTLFKIFRWAGYVTDVYVSWRKRRGTNKLFAFVRFDSRGVAERAVRKLNGTFVGTTRMEVKLAEFQRREQRRNQKSSSVRLDGGSGTAHTHNLKVDVEKREARVVPSVSPVRKSVKVFTDPTQEDILKRSIVAESINTIRFSWTKEQIAEVWNGPGEMACRDIGPFKCLLTSESVEAWDLALKHQGLCELFFEMRPQWGFLYVRSRRVWIEVVGVPVHLWSENTFMKLGKLWGKPVMMDELTNYYLSYTCASILINSYQWETIQKWVPLEDGDRKFDVFVKEFGEVVPESNTAEKVVREEESEGFGRREDNDVVGGFWDPLIDDLIIKMGGMEESPFGIGALGDKLYDIFEESLMESKVGFREGDEARVCMEEYVEDNYMPLGHDPNQVHYAFEGEANVVYAGAVQEMGSVDVGPIASNNEPRVLNRNQVGVGLDDEEDISSTFLSLISEARNVIRVCEDGGLRFGCIEKKLIEVSLAEVDDRIGAKSYNLRPKRGKMQVGRDGGAAIRRNLDLFYPVGVADLQ</sequence>
<reference evidence="7 8" key="1">
    <citation type="journal article" date="2023" name="Plants (Basel)">
        <title>Bridging the Gap: Combining Genomics and Transcriptomics Approaches to Understand Stylosanthes scabra, an Orphan Legume from the Brazilian Caatinga.</title>
        <authorList>
            <person name="Ferreira-Neto J.R.C."/>
            <person name="da Silva M.D."/>
            <person name="Binneck E."/>
            <person name="de Melo N.F."/>
            <person name="da Silva R.H."/>
            <person name="de Melo A.L.T.M."/>
            <person name="Pandolfi V."/>
            <person name="Bustamante F.O."/>
            <person name="Brasileiro-Vidal A.C."/>
            <person name="Benko-Iseppon A.M."/>
        </authorList>
    </citation>
    <scope>NUCLEOTIDE SEQUENCE [LARGE SCALE GENOMIC DNA]</scope>
    <source>
        <tissue evidence="7">Leaves</tissue>
    </source>
</reference>
<evidence type="ECO:0000256" key="5">
    <source>
        <dbReference type="SAM" id="MobiDB-lite"/>
    </source>
</evidence>
<keyword evidence="1" id="KW-0507">mRNA processing</keyword>
<name>A0ABU6ZJB2_9FABA</name>
<organism evidence="7 8">
    <name type="scientific">Stylosanthes scabra</name>
    <dbReference type="NCBI Taxonomy" id="79078"/>
    <lineage>
        <taxon>Eukaryota</taxon>
        <taxon>Viridiplantae</taxon>
        <taxon>Streptophyta</taxon>
        <taxon>Embryophyta</taxon>
        <taxon>Tracheophyta</taxon>
        <taxon>Spermatophyta</taxon>
        <taxon>Magnoliopsida</taxon>
        <taxon>eudicotyledons</taxon>
        <taxon>Gunneridae</taxon>
        <taxon>Pentapetalae</taxon>
        <taxon>rosids</taxon>
        <taxon>fabids</taxon>
        <taxon>Fabales</taxon>
        <taxon>Fabaceae</taxon>
        <taxon>Papilionoideae</taxon>
        <taxon>50 kb inversion clade</taxon>
        <taxon>dalbergioids sensu lato</taxon>
        <taxon>Dalbergieae</taxon>
        <taxon>Pterocarpus clade</taxon>
        <taxon>Stylosanthes</taxon>
    </lineage>
</organism>
<evidence type="ECO:0000313" key="8">
    <source>
        <dbReference type="Proteomes" id="UP001341840"/>
    </source>
</evidence>